<dbReference type="InterPro" id="IPR029787">
    <property type="entry name" value="Nucleotide_cyclase"/>
</dbReference>
<evidence type="ECO:0000256" key="1">
    <source>
        <dbReference type="SAM" id="Phobius"/>
    </source>
</evidence>
<dbReference type="PROSITE" id="PS50125">
    <property type="entry name" value="GUANYLATE_CYCLASE_2"/>
    <property type="match status" value="1"/>
</dbReference>
<dbReference type="PANTHER" id="PTHR43081:SF1">
    <property type="entry name" value="ADENYLATE CYCLASE, TERMINAL-DIFFERENTIATION SPECIFIC"/>
    <property type="match status" value="1"/>
</dbReference>
<dbReference type="PROSITE" id="PS50885">
    <property type="entry name" value="HAMP"/>
    <property type="match status" value="1"/>
</dbReference>
<evidence type="ECO:0000313" key="4">
    <source>
        <dbReference type="EMBL" id="MEY1663136.1"/>
    </source>
</evidence>
<dbReference type="SUPFAM" id="SSF158472">
    <property type="entry name" value="HAMP domain-like"/>
    <property type="match status" value="1"/>
</dbReference>
<dbReference type="CDD" id="cd06225">
    <property type="entry name" value="HAMP"/>
    <property type="match status" value="1"/>
</dbReference>
<dbReference type="CDD" id="cd07302">
    <property type="entry name" value="CHD"/>
    <property type="match status" value="1"/>
</dbReference>
<reference evidence="4 5" key="1">
    <citation type="submission" date="2024-07" db="EMBL/GenBank/DDBJ databases">
        <authorList>
            <person name="Ren Q."/>
        </authorList>
    </citation>
    <scope>NUCLEOTIDE SEQUENCE [LARGE SCALE GENOMIC DNA]</scope>
    <source>
        <strain evidence="4 5">REN37</strain>
    </source>
</reference>
<dbReference type="EMBL" id="JBGCUO010000003">
    <property type="protein sequence ID" value="MEY1663136.1"/>
    <property type="molecule type" value="Genomic_DNA"/>
</dbReference>
<dbReference type="Pfam" id="PF00211">
    <property type="entry name" value="Guanylate_cyc"/>
    <property type="match status" value="1"/>
</dbReference>
<accession>A0ABV4AMY3</accession>
<gene>
    <name evidence="4" type="ORF">AB5I84_13315</name>
</gene>
<keyword evidence="1" id="KW-0472">Membrane</keyword>
<dbReference type="InterPro" id="IPR003660">
    <property type="entry name" value="HAMP_dom"/>
</dbReference>
<dbReference type="InterPro" id="IPR001054">
    <property type="entry name" value="A/G_cyclase"/>
</dbReference>
<dbReference type="RefSeq" id="WP_369456409.1">
    <property type="nucleotide sequence ID" value="NZ_JBGCUO010000003.1"/>
</dbReference>
<sequence length="502" mass="54777">MSQSGHRRPSLWRRLGTRARAWLPDYLPVAWKMALVFSALLLGGMGVLGTWLLNNQLNDMLNQSQRYGQVIATQLAYGVKEPLLAADDFTLKVLLNNLNSSGDTLGAALYDRHFKLKERVGLLPTDINPAQHGDALQWHYNDTPLTTYFATISVEGHVAGYAAVSLSRAGIVAAQRDARRAMVMATALMGLITVLMSVLLSWRIVKPLRALVAATSAMRAGKLDVHLHNQSNDEIGQLISAYNSMARGLLEKSQVERVLSRFVSPRVAAQMMADLGEVQLGGREVVATALFADIAGFTRLSERLAPEAVAEMLNCYFNAISCAADFYKGTIDKYMGDCAMLVFGVPEADEEHQYHALCCAVMIQRLITLINVERQKRGLVTARFRIGLNCGPMLAGNLGSQERMQYTVVGDAVNLASRLCSMAEAGEIIVPDALVQDTNVASRTRCSLAGSVPVRGKSTAVVTHRVDGVHGSSENQMTQRITQFFLEQGPPPPAQRPPLRSV</sequence>
<feature type="transmembrane region" description="Helical" evidence="1">
    <location>
        <begin position="181"/>
        <end position="202"/>
    </location>
</feature>
<evidence type="ECO:0000313" key="5">
    <source>
        <dbReference type="Proteomes" id="UP001562065"/>
    </source>
</evidence>
<keyword evidence="1" id="KW-1133">Transmembrane helix</keyword>
<dbReference type="SUPFAM" id="SSF55073">
    <property type="entry name" value="Nucleotide cyclase"/>
    <property type="match status" value="1"/>
</dbReference>
<evidence type="ECO:0000259" key="2">
    <source>
        <dbReference type="PROSITE" id="PS50125"/>
    </source>
</evidence>
<dbReference type="Proteomes" id="UP001562065">
    <property type="component" value="Unassembled WGS sequence"/>
</dbReference>
<evidence type="ECO:0000259" key="3">
    <source>
        <dbReference type="PROSITE" id="PS50885"/>
    </source>
</evidence>
<proteinExistence type="predicted"/>
<dbReference type="PANTHER" id="PTHR43081">
    <property type="entry name" value="ADENYLATE CYCLASE, TERMINAL-DIFFERENTIATION SPECIFIC-RELATED"/>
    <property type="match status" value="1"/>
</dbReference>
<dbReference type="Pfam" id="PF00672">
    <property type="entry name" value="HAMP"/>
    <property type="match status" value="1"/>
</dbReference>
<feature type="transmembrane region" description="Helical" evidence="1">
    <location>
        <begin position="29"/>
        <end position="53"/>
    </location>
</feature>
<comment type="caution">
    <text evidence="4">The sequence shown here is derived from an EMBL/GenBank/DDBJ whole genome shotgun (WGS) entry which is preliminary data.</text>
</comment>
<feature type="domain" description="HAMP" evidence="3">
    <location>
        <begin position="202"/>
        <end position="254"/>
    </location>
</feature>
<dbReference type="SMART" id="SM00044">
    <property type="entry name" value="CYCc"/>
    <property type="match status" value="1"/>
</dbReference>
<keyword evidence="1" id="KW-0812">Transmembrane</keyword>
<feature type="domain" description="Guanylate cyclase" evidence="2">
    <location>
        <begin position="288"/>
        <end position="420"/>
    </location>
</feature>
<dbReference type="InterPro" id="IPR050697">
    <property type="entry name" value="Adenylyl/Guanylyl_Cyclase_3/4"/>
</dbReference>
<organism evidence="4 5">
    <name type="scientific">Isoalcanivorax beigongshangi</name>
    <dbReference type="NCBI Taxonomy" id="3238810"/>
    <lineage>
        <taxon>Bacteria</taxon>
        <taxon>Pseudomonadati</taxon>
        <taxon>Pseudomonadota</taxon>
        <taxon>Gammaproteobacteria</taxon>
        <taxon>Oceanospirillales</taxon>
        <taxon>Alcanivoracaceae</taxon>
        <taxon>Isoalcanivorax</taxon>
    </lineage>
</organism>
<dbReference type="SMART" id="SM00304">
    <property type="entry name" value="HAMP"/>
    <property type="match status" value="1"/>
</dbReference>
<keyword evidence="5" id="KW-1185">Reference proteome</keyword>
<protein>
    <submittedName>
        <fullName evidence="4">Adenylate/guanylate cyclase domain-containing protein</fullName>
    </submittedName>
</protein>
<dbReference type="Gene3D" id="3.30.70.1230">
    <property type="entry name" value="Nucleotide cyclase"/>
    <property type="match status" value="1"/>
</dbReference>
<dbReference type="Gene3D" id="6.10.340.10">
    <property type="match status" value="1"/>
</dbReference>
<name>A0ABV4AMY3_9GAMM</name>